<evidence type="ECO:0000313" key="2">
    <source>
        <dbReference type="Proteomes" id="UP000593737"/>
    </source>
</evidence>
<dbReference type="PANTHER" id="PTHR34290:SF2">
    <property type="entry name" value="OS04G0668800 PROTEIN"/>
    <property type="match status" value="1"/>
</dbReference>
<organism evidence="1 2">
    <name type="scientific">Candidatus Nitrospira kreftii</name>
    <dbReference type="NCBI Taxonomy" id="2652173"/>
    <lineage>
        <taxon>Bacteria</taxon>
        <taxon>Pseudomonadati</taxon>
        <taxon>Nitrospirota</taxon>
        <taxon>Nitrospiria</taxon>
        <taxon>Nitrospirales</taxon>
        <taxon>Nitrospiraceae</taxon>
        <taxon>Nitrospira</taxon>
    </lineage>
</organism>
<proteinExistence type="predicted"/>
<evidence type="ECO:0000313" key="1">
    <source>
        <dbReference type="EMBL" id="QPD06291.1"/>
    </source>
</evidence>
<dbReference type="Proteomes" id="UP000593737">
    <property type="component" value="Chromosome"/>
</dbReference>
<sequence>MASYPLTIFFDGACPICDREIALMRRLDRHRRLLLCDFSRPDYDPTSINISPAELGRIIHARWGDGTVITGVDVFRAMWEAVGLGFLARLTRLSLVEPLVVRAYAWFARNRLKLTGRSHTCAGDACRSAGSSRKSL</sequence>
<dbReference type="KEGG" id="nkf:Nkreftii_004065"/>
<dbReference type="InterPro" id="IPR007263">
    <property type="entry name" value="DCC1-like"/>
</dbReference>
<name>A0A7S8FIG1_9BACT</name>
<dbReference type="Pfam" id="PF04134">
    <property type="entry name" value="DCC1-like"/>
    <property type="match status" value="1"/>
</dbReference>
<dbReference type="AlphaFoldDB" id="A0A7S8FIG1"/>
<protein>
    <recommendedName>
        <fullName evidence="3">DUF393 domain-containing protein</fullName>
    </recommendedName>
</protein>
<evidence type="ECO:0008006" key="3">
    <source>
        <dbReference type="Google" id="ProtNLM"/>
    </source>
</evidence>
<reference evidence="1 2" key="1">
    <citation type="journal article" date="2020" name="ISME J.">
        <title>Enrichment and physiological characterization of a novel comammox Nitrospira indicates ammonium inhibition of complete nitrification.</title>
        <authorList>
            <person name="Sakoula D."/>
            <person name="Koch H."/>
            <person name="Frank J."/>
            <person name="Jetten M.S.M."/>
            <person name="van Kessel M.A.H.J."/>
            <person name="Lucker S."/>
        </authorList>
    </citation>
    <scope>NUCLEOTIDE SEQUENCE [LARGE SCALE GENOMIC DNA]</scope>
    <source>
        <strain evidence="1">Comreactor17</strain>
    </source>
</reference>
<dbReference type="EMBL" id="CP047423">
    <property type="protein sequence ID" value="QPD06291.1"/>
    <property type="molecule type" value="Genomic_DNA"/>
</dbReference>
<accession>A0A7S8FIG1</accession>
<dbReference type="PANTHER" id="PTHR34290">
    <property type="entry name" value="SI:CH73-390P7.2"/>
    <property type="match status" value="1"/>
</dbReference>
<dbReference type="GO" id="GO:0015035">
    <property type="term" value="F:protein-disulfide reductase activity"/>
    <property type="evidence" value="ECO:0007669"/>
    <property type="project" value="InterPro"/>
</dbReference>
<gene>
    <name evidence="1" type="ORF">Nkreftii_004065</name>
</gene>
<dbReference type="InterPro" id="IPR044691">
    <property type="entry name" value="DCC1_Trx"/>
</dbReference>